<dbReference type="AlphaFoldDB" id="A0A382UHY2"/>
<proteinExistence type="predicted"/>
<evidence type="ECO:0000313" key="1">
    <source>
        <dbReference type="EMBL" id="SVD33435.1"/>
    </source>
</evidence>
<accession>A0A382UHY2</accession>
<dbReference type="EMBL" id="UINC01144120">
    <property type="protein sequence ID" value="SVD33435.1"/>
    <property type="molecule type" value="Genomic_DNA"/>
</dbReference>
<reference evidence="1" key="1">
    <citation type="submission" date="2018-05" db="EMBL/GenBank/DDBJ databases">
        <authorList>
            <person name="Lanie J.A."/>
            <person name="Ng W.-L."/>
            <person name="Kazmierczak K.M."/>
            <person name="Andrzejewski T.M."/>
            <person name="Davidsen T.M."/>
            <person name="Wayne K.J."/>
            <person name="Tettelin H."/>
            <person name="Glass J.I."/>
            <person name="Rusch D."/>
            <person name="Podicherti R."/>
            <person name="Tsui H.-C.T."/>
            <person name="Winkler M.E."/>
        </authorList>
    </citation>
    <scope>NUCLEOTIDE SEQUENCE</scope>
</reference>
<sequence length="123" mass="13590">MDLMNPDGTGELTITRMTIEPDSTSFDFEGEVEGYGSVFCSHVMKSVDGDRSRGVMSGEARTFLTDGTLITTPHRGTFKRDKSNIKLFFTDAVNNGAVNFVVWNIDVLSKNVQVSYWEINAPG</sequence>
<gene>
    <name evidence="1" type="ORF">METZ01_LOCUS386289</name>
</gene>
<organism evidence="1">
    <name type="scientific">marine metagenome</name>
    <dbReference type="NCBI Taxonomy" id="408172"/>
    <lineage>
        <taxon>unclassified sequences</taxon>
        <taxon>metagenomes</taxon>
        <taxon>ecological metagenomes</taxon>
    </lineage>
</organism>
<name>A0A382UHY2_9ZZZZ</name>
<protein>
    <submittedName>
        <fullName evidence="1">Uncharacterized protein</fullName>
    </submittedName>
</protein>